<accession>A0A412F0J2</accession>
<evidence type="ECO:0000313" key="9">
    <source>
        <dbReference type="Proteomes" id="UP000283652"/>
    </source>
</evidence>
<dbReference type="SUPFAM" id="SSF53335">
    <property type="entry name" value="S-adenosyl-L-methionine-dependent methyltransferases"/>
    <property type="match status" value="1"/>
</dbReference>
<keyword evidence="4" id="KW-0949">S-adenosyl-L-methionine</keyword>
<dbReference type="AlphaFoldDB" id="A0A412F0J2"/>
<dbReference type="RefSeq" id="WP_118236472.1">
    <property type="nucleotide sequence ID" value="NZ_QRUK01000012.1"/>
</dbReference>
<dbReference type="Gene3D" id="3.40.50.150">
    <property type="entry name" value="Vaccinia Virus protein VP39"/>
    <property type="match status" value="1"/>
</dbReference>
<dbReference type="Pfam" id="PF02384">
    <property type="entry name" value="N6_Mtase"/>
    <property type="match status" value="1"/>
</dbReference>
<dbReference type="Proteomes" id="UP000283652">
    <property type="component" value="Unassembled WGS sequence"/>
</dbReference>
<evidence type="ECO:0000256" key="4">
    <source>
        <dbReference type="ARBA" id="ARBA00022691"/>
    </source>
</evidence>
<comment type="caution">
    <text evidence="8">The sequence shown here is derived from an EMBL/GenBank/DDBJ whole genome shotgun (WGS) entry which is preliminary data.</text>
</comment>
<dbReference type="PANTHER" id="PTHR42933">
    <property type="entry name" value="SLR6095 PROTEIN"/>
    <property type="match status" value="1"/>
</dbReference>
<gene>
    <name evidence="8" type="ORF">DWY33_08175</name>
</gene>
<dbReference type="InterPro" id="IPR029063">
    <property type="entry name" value="SAM-dependent_MTases_sf"/>
</dbReference>
<dbReference type="PANTHER" id="PTHR42933:SF1">
    <property type="entry name" value="SITE-SPECIFIC DNA-METHYLTRANSFERASE (ADENINE-SPECIFIC)"/>
    <property type="match status" value="1"/>
</dbReference>
<keyword evidence="2 8" id="KW-0489">Methyltransferase</keyword>
<organism evidence="8 9">
    <name type="scientific">Dorea formicigenerans</name>
    <dbReference type="NCBI Taxonomy" id="39486"/>
    <lineage>
        <taxon>Bacteria</taxon>
        <taxon>Bacillati</taxon>
        <taxon>Bacillota</taxon>
        <taxon>Clostridia</taxon>
        <taxon>Lachnospirales</taxon>
        <taxon>Lachnospiraceae</taxon>
        <taxon>Dorea</taxon>
    </lineage>
</organism>
<dbReference type="EC" id="2.1.1.72" evidence="1"/>
<evidence type="ECO:0000256" key="2">
    <source>
        <dbReference type="ARBA" id="ARBA00022603"/>
    </source>
</evidence>
<protein>
    <recommendedName>
        <fullName evidence="1">site-specific DNA-methyltransferase (adenine-specific)</fullName>
        <ecNumber evidence="1">2.1.1.72</ecNumber>
    </recommendedName>
</protein>
<reference evidence="8 9" key="1">
    <citation type="submission" date="2018-08" db="EMBL/GenBank/DDBJ databases">
        <title>A genome reference for cultivated species of the human gut microbiota.</title>
        <authorList>
            <person name="Zou Y."/>
            <person name="Xue W."/>
            <person name="Luo G."/>
        </authorList>
    </citation>
    <scope>NUCLEOTIDE SEQUENCE [LARGE SCALE GENOMIC DNA]</scope>
    <source>
        <strain evidence="8 9">AF25-11</strain>
    </source>
</reference>
<dbReference type="InterPro" id="IPR003356">
    <property type="entry name" value="DNA_methylase_A-5"/>
</dbReference>
<dbReference type="EMBL" id="QRUK01000012">
    <property type="protein sequence ID" value="RGR58848.1"/>
    <property type="molecule type" value="Genomic_DNA"/>
</dbReference>
<dbReference type="GO" id="GO:0008170">
    <property type="term" value="F:N-methyltransferase activity"/>
    <property type="evidence" value="ECO:0007669"/>
    <property type="project" value="InterPro"/>
</dbReference>
<keyword evidence="5" id="KW-0680">Restriction system</keyword>
<evidence type="ECO:0000259" key="7">
    <source>
        <dbReference type="Pfam" id="PF02384"/>
    </source>
</evidence>
<evidence type="ECO:0000256" key="6">
    <source>
        <dbReference type="ARBA" id="ARBA00047942"/>
    </source>
</evidence>
<dbReference type="GO" id="GO:0003677">
    <property type="term" value="F:DNA binding"/>
    <property type="evidence" value="ECO:0007669"/>
    <property type="project" value="InterPro"/>
</dbReference>
<dbReference type="GO" id="GO:0009307">
    <property type="term" value="P:DNA restriction-modification system"/>
    <property type="evidence" value="ECO:0007669"/>
    <property type="project" value="UniProtKB-KW"/>
</dbReference>
<sequence length="544" mass="61741">MEETKTIKEKTIELIDALKATCQTYGMGNDGNEYKIITQVFLYKFLNDKFGYEVKKVSTALKNAEKWELAYAEMSEDDRLDIFDSLPSDIPLLNPEHLIANLWNQQAKGDFDLIFDSTMTDIADKNIDIFSTQTAQNTKIPLFEKLTQYVTDDTARAPFARALVDKLVNFSFEEAFEKHYDFFADIFEYLIKDYNTAGGGKYAEYYTPHAIATIMARLLVGNATDLHSIECYDPSAGTGTLLMALAHKIGEDKCTIFAQDISQRSNKMLKLNLILNSLVSSLDHAIQGDTLIAPYHKSDNGQELRTFDYVVSNPPFKMDFSDTRERIAAMPVRFWAGVPKVPAKKKESMAIYTLFIQHVLNSLKSTGKGAIVVPTGFVTAKSGVEKKILQHIVDEHIVYGCISMPSNVFANTGTNVSVLFFDNSRKTDKVVLIDASKLGEEYKDGNNQKRRLRDFEIDKIVDTFLNKEAVDDFSVAVTYDEIKEKKYSLAAGQYFDVKIEYVELSQDEFNARMNAYAEKLQEYFAEGDKLKTEIMEQLKKVKYE</sequence>
<dbReference type="GO" id="GO:0032259">
    <property type="term" value="P:methylation"/>
    <property type="evidence" value="ECO:0007669"/>
    <property type="project" value="UniProtKB-KW"/>
</dbReference>
<evidence type="ECO:0000256" key="3">
    <source>
        <dbReference type="ARBA" id="ARBA00022679"/>
    </source>
</evidence>
<dbReference type="InterPro" id="IPR002052">
    <property type="entry name" value="DNA_methylase_N6_adenine_CS"/>
</dbReference>
<dbReference type="PROSITE" id="PS00092">
    <property type="entry name" value="N6_MTASE"/>
    <property type="match status" value="1"/>
</dbReference>
<dbReference type="InterPro" id="IPR051537">
    <property type="entry name" value="DNA_Adenine_Mtase"/>
</dbReference>
<dbReference type="PRINTS" id="PR00507">
    <property type="entry name" value="N12N6MTFRASE"/>
</dbReference>
<evidence type="ECO:0000256" key="1">
    <source>
        <dbReference type="ARBA" id="ARBA00011900"/>
    </source>
</evidence>
<proteinExistence type="predicted"/>
<evidence type="ECO:0000256" key="5">
    <source>
        <dbReference type="ARBA" id="ARBA00022747"/>
    </source>
</evidence>
<comment type="catalytic activity">
    <reaction evidence="6">
        <text>a 2'-deoxyadenosine in DNA + S-adenosyl-L-methionine = an N(6)-methyl-2'-deoxyadenosine in DNA + S-adenosyl-L-homocysteine + H(+)</text>
        <dbReference type="Rhea" id="RHEA:15197"/>
        <dbReference type="Rhea" id="RHEA-COMP:12418"/>
        <dbReference type="Rhea" id="RHEA-COMP:12419"/>
        <dbReference type="ChEBI" id="CHEBI:15378"/>
        <dbReference type="ChEBI" id="CHEBI:57856"/>
        <dbReference type="ChEBI" id="CHEBI:59789"/>
        <dbReference type="ChEBI" id="CHEBI:90615"/>
        <dbReference type="ChEBI" id="CHEBI:90616"/>
        <dbReference type="EC" id="2.1.1.72"/>
    </reaction>
</comment>
<name>A0A412F0J2_9FIRM</name>
<feature type="domain" description="DNA methylase adenine-specific" evidence="7">
    <location>
        <begin position="179"/>
        <end position="497"/>
    </location>
</feature>
<evidence type="ECO:0000313" key="8">
    <source>
        <dbReference type="EMBL" id="RGR58848.1"/>
    </source>
</evidence>
<dbReference type="GO" id="GO:0009007">
    <property type="term" value="F:site-specific DNA-methyltransferase (adenine-specific) activity"/>
    <property type="evidence" value="ECO:0007669"/>
    <property type="project" value="UniProtKB-EC"/>
</dbReference>
<keyword evidence="3 8" id="KW-0808">Transferase</keyword>